<keyword evidence="3" id="KW-1185">Reference proteome</keyword>
<gene>
    <name evidence="2" type="ORF">OUQ99_29435</name>
</gene>
<organism evidence="2 3">
    <name type="scientific">Streptomonospora nanhaiensis</name>
    <dbReference type="NCBI Taxonomy" id="1323731"/>
    <lineage>
        <taxon>Bacteria</taxon>
        <taxon>Bacillati</taxon>
        <taxon>Actinomycetota</taxon>
        <taxon>Actinomycetes</taxon>
        <taxon>Streptosporangiales</taxon>
        <taxon>Nocardiopsidaceae</taxon>
        <taxon>Streptomonospora</taxon>
    </lineage>
</organism>
<proteinExistence type="predicted"/>
<evidence type="ECO:0000256" key="1">
    <source>
        <dbReference type="SAM" id="MobiDB-lite"/>
    </source>
</evidence>
<evidence type="ECO:0000313" key="2">
    <source>
        <dbReference type="EMBL" id="WAE73224.1"/>
    </source>
</evidence>
<protein>
    <recommendedName>
        <fullName evidence="4">Transposase</fullName>
    </recommendedName>
</protein>
<accession>A0ABY6YLX6</accession>
<sequence length="111" mass="12654">MTQDLNSLVQALYDTPQRLLKHRPDLAPRRPAIGFRPRLSDADLVTLALMQAMPGHTDETRWPRYARTHLAERFPYLPQQSGYNKRLREAAGPSGAPPPRQQAWMRQGPVS</sequence>
<reference evidence="2 3" key="1">
    <citation type="journal article" date="2013" name="Int. J. Syst. Evol. Microbiol.">
        <title>Description of Streptomonospora sediminis sp. nov. and Streptomonospora nanhaiensis sp. nov., and reclassification of Nocardiopsis arabia Hozzein &amp; Goodfellow 2008 as Streptomonospora arabica comb. nov. and emended description of the genus Streptomonospora.</title>
        <authorList>
            <person name="Zhang D.F."/>
            <person name="Pan H.Q."/>
            <person name="He J."/>
            <person name="Zhang X.M."/>
            <person name="Zhang Y.G."/>
            <person name="Klenk H.P."/>
            <person name="Hu J.C."/>
            <person name="Li W.J."/>
        </authorList>
    </citation>
    <scope>NUCLEOTIDE SEQUENCE [LARGE SCALE GENOMIC DNA]</scope>
    <source>
        <strain evidence="2 3">12A09</strain>
    </source>
</reference>
<evidence type="ECO:0008006" key="4">
    <source>
        <dbReference type="Google" id="ProtNLM"/>
    </source>
</evidence>
<dbReference type="EMBL" id="CP113264">
    <property type="protein sequence ID" value="WAE73224.1"/>
    <property type="molecule type" value="Genomic_DNA"/>
</dbReference>
<evidence type="ECO:0000313" key="3">
    <source>
        <dbReference type="Proteomes" id="UP001156498"/>
    </source>
</evidence>
<dbReference type="Proteomes" id="UP001156498">
    <property type="component" value="Chromosome"/>
</dbReference>
<name>A0ABY6YLX6_9ACTN</name>
<feature type="region of interest" description="Disordered" evidence="1">
    <location>
        <begin position="77"/>
        <end position="111"/>
    </location>
</feature>